<dbReference type="PANTHER" id="PTHR43280">
    <property type="entry name" value="ARAC-FAMILY TRANSCRIPTIONAL REGULATOR"/>
    <property type="match status" value="1"/>
</dbReference>
<evidence type="ECO:0000313" key="6">
    <source>
        <dbReference type="Proteomes" id="UP000279089"/>
    </source>
</evidence>
<comment type="caution">
    <text evidence="5">The sequence shown here is derived from an EMBL/GenBank/DDBJ whole genome shotgun (WGS) entry which is preliminary data.</text>
</comment>
<keyword evidence="3" id="KW-0804">Transcription</keyword>
<dbReference type="InterPro" id="IPR037923">
    <property type="entry name" value="HTH-like"/>
</dbReference>
<sequence length="271" mass="31188">MENSIPVKNKIAASNHIKAEPFRKTSWKTEPHKHKQYFEIIFLTRGSGFHWIDGIQYEIRPNVLFFISYDQVHSWDIQTEPEGFVLILKNSFTERSLDNELPLLIQQVSRFPCLYTEEAPSLNRIFELLTIENNATSNLSFLMKEGLIKALLAKIMDSADVYSSRKPVRHELYETFIGLLPEKPAKMKVADFAALLNTTPQNLNAACRKAVNQSAAEVIAEHITNEAKRLLRYTHKNVSEISMLLNFNDTSHFVKFFKRHAGTTPLQYKTS</sequence>
<dbReference type="InterPro" id="IPR018060">
    <property type="entry name" value="HTH_AraC"/>
</dbReference>
<dbReference type="InterPro" id="IPR003313">
    <property type="entry name" value="AraC-bd"/>
</dbReference>
<accession>A0A3N4MHW7</accession>
<dbReference type="Pfam" id="PF12833">
    <property type="entry name" value="HTH_18"/>
    <property type="match status" value="1"/>
</dbReference>
<dbReference type="InterPro" id="IPR009057">
    <property type="entry name" value="Homeodomain-like_sf"/>
</dbReference>
<name>A0A3N4MHW7_9BACT</name>
<evidence type="ECO:0000256" key="3">
    <source>
        <dbReference type="ARBA" id="ARBA00023163"/>
    </source>
</evidence>
<dbReference type="GO" id="GO:0043565">
    <property type="term" value="F:sequence-specific DNA binding"/>
    <property type="evidence" value="ECO:0007669"/>
    <property type="project" value="InterPro"/>
</dbReference>
<dbReference type="PROSITE" id="PS01124">
    <property type="entry name" value="HTH_ARAC_FAMILY_2"/>
    <property type="match status" value="1"/>
</dbReference>
<evidence type="ECO:0000313" key="5">
    <source>
        <dbReference type="EMBL" id="RPD43025.1"/>
    </source>
</evidence>
<evidence type="ECO:0000259" key="4">
    <source>
        <dbReference type="PROSITE" id="PS01124"/>
    </source>
</evidence>
<dbReference type="InterPro" id="IPR014710">
    <property type="entry name" value="RmlC-like_jellyroll"/>
</dbReference>
<dbReference type="Pfam" id="PF02311">
    <property type="entry name" value="AraC_binding"/>
    <property type="match status" value="1"/>
</dbReference>
<dbReference type="RefSeq" id="WP_120514296.1">
    <property type="nucleotide sequence ID" value="NZ_QXZY01000001.1"/>
</dbReference>
<proteinExistence type="predicted"/>
<keyword evidence="6" id="KW-1185">Reference proteome</keyword>
<dbReference type="SUPFAM" id="SSF46689">
    <property type="entry name" value="Homeodomain-like"/>
    <property type="match status" value="1"/>
</dbReference>
<organism evidence="5 6">
    <name type="scientific">Chitinophaga barathri</name>
    <dbReference type="NCBI Taxonomy" id="1647451"/>
    <lineage>
        <taxon>Bacteria</taxon>
        <taxon>Pseudomonadati</taxon>
        <taxon>Bacteroidota</taxon>
        <taxon>Chitinophagia</taxon>
        <taxon>Chitinophagales</taxon>
        <taxon>Chitinophagaceae</taxon>
        <taxon>Chitinophaga</taxon>
    </lineage>
</organism>
<dbReference type="GO" id="GO:0003700">
    <property type="term" value="F:DNA-binding transcription factor activity"/>
    <property type="evidence" value="ECO:0007669"/>
    <property type="project" value="InterPro"/>
</dbReference>
<gene>
    <name evidence="5" type="ORF">EG028_01675</name>
</gene>
<feature type="domain" description="HTH araC/xylS-type" evidence="4">
    <location>
        <begin position="174"/>
        <end position="271"/>
    </location>
</feature>
<dbReference type="PANTHER" id="PTHR43280:SF32">
    <property type="entry name" value="TRANSCRIPTIONAL REGULATORY PROTEIN"/>
    <property type="match status" value="1"/>
</dbReference>
<dbReference type="OrthoDB" id="2585681at2"/>
<reference evidence="6" key="1">
    <citation type="submission" date="2018-11" db="EMBL/GenBank/DDBJ databases">
        <title>Chitinophaga lutea sp.nov., isolate from arsenic contaminated soil.</title>
        <authorList>
            <person name="Zong Y."/>
        </authorList>
    </citation>
    <scope>NUCLEOTIDE SEQUENCE [LARGE SCALE GENOMIC DNA]</scope>
    <source>
        <strain evidence="6">YLT18</strain>
    </source>
</reference>
<dbReference type="Proteomes" id="UP000279089">
    <property type="component" value="Unassembled WGS sequence"/>
</dbReference>
<protein>
    <submittedName>
        <fullName evidence="5">Helix-turn-helix domain-containing protein</fullName>
    </submittedName>
</protein>
<dbReference type="PRINTS" id="PR00032">
    <property type="entry name" value="HTHARAC"/>
</dbReference>
<keyword evidence="1" id="KW-0805">Transcription regulation</keyword>
<evidence type="ECO:0000256" key="2">
    <source>
        <dbReference type="ARBA" id="ARBA00023125"/>
    </source>
</evidence>
<dbReference type="Gene3D" id="1.10.10.60">
    <property type="entry name" value="Homeodomain-like"/>
    <property type="match status" value="1"/>
</dbReference>
<keyword evidence="2" id="KW-0238">DNA-binding</keyword>
<dbReference type="SUPFAM" id="SSF51215">
    <property type="entry name" value="Regulatory protein AraC"/>
    <property type="match status" value="1"/>
</dbReference>
<dbReference type="EMBL" id="RMBX01000001">
    <property type="protein sequence ID" value="RPD43025.1"/>
    <property type="molecule type" value="Genomic_DNA"/>
</dbReference>
<dbReference type="Gene3D" id="2.60.120.10">
    <property type="entry name" value="Jelly Rolls"/>
    <property type="match status" value="1"/>
</dbReference>
<dbReference type="SMART" id="SM00342">
    <property type="entry name" value="HTH_ARAC"/>
    <property type="match status" value="1"/>
</dbReference>
<dbReference type="InterPro" id="IPR020449">
    <property type="entry name" value="Tscrpt_reg_AraC-type_HTH"/>
</dbReference>
<evidence type="ECO:0000256" key="1">
    <source>
        <dbReference type="ARBA" id="ARBA00023015"/>
    </source>
</evidence>
<dbReference type="AlphaFoldDB" id="A0A3N4MHW7"/>